<accession>A0ABV2T5I9</accession>
<dbReference type="InterPro" id="IPR050955">
    <property type="entry name" value="Plant_Biomass_Hydrol_Est"/>
</dbReference>
<dbReference type="InterPro" id="IPR001375">
    <property type="entry name" value="Peptidase_S9_cat"/>
</dbReference>
<dbReference type="Gene3D" id="3.40.50.1820">
    <property type="entry name" value="alpha/beta hydrolase"/>
    <property type="match status" value="1"/>
</dbReference>
<dbReference type="Pfam" id="PF00326">
    <property type="entry name" value="Peptidase_S9"/>
    <property type="match status" value="1"/>
</dbReference>
<proteinExistence type="predicted"/>
<name>A0ABV2T5I9_9BACT</name>
<dbReference type="EMBL" id="JBEXAC010000001">
    <property type="protein sequence ID" value="MET6997414.1"/>
    <property type="molecule type" value="Genomic_DNA"/>
</dbReference>
<dbReference type="Proteomes" id="UP001549749">
    <property type="component" value="Unassembled WGS sequence"/>
</dbReference>
<keyword evidence="5" id="KW-1185">Reference proteome</keyword>
<dbReference type="InterPro" id="IPR029058">
    <property type="entry name" value="AB_hydrolase_fold"/>
</dbReference>
<evidence type="ECO:0000256" key="2">
    <source>
        <dbReference type="SAM" id="SignalP"/>
    </source>
</evidence>
<evidence type="ECO:0000313" key="4">
    <source>
        <dbReference type="EMBL" id="MET6997414.1"/>
    </source>
</evidence>
<sequence>MKYMLSAFLIISLLGNDLSAYAQKNMQQIEVKVTPNGKKNGALIQLPDDYNVTNKKYPIIIFLHGKSKAGTDLSKLALEGIPFWLDKGVKLDAVNPVDKKMYKFITVMPQAPSFGLKPKEVMAVLDDLLKTYRIDTTRVYLTGYSAGGWAALMAVTESPAISKRIAAVVAMSPTTLDDKNKKQFKLIADAGVHCWYFAGRLEPHFMETVHAYADSTNKYGPGLAKTTIHHNKHCCFKDFYDPRYTENGMNIYQWMLQYKRQ</sequence>
<dbReference type="RefSeq" id="WP_354660052.1">
    <property type="nucleotide sequence ID" value="NZ_JBEXAC010000001.1"/>
</dbReference>
<feature type="domain" description="Peptidase S9 prolyl oligopeptidase catalytic" evidence="3">
    <location>
        <begin position="119"/>
        <end position="217"/>
    </location>
</feature>
<protein>
    <submittedName>
        <fullName evidence="4">Prolyl oligopeptidase family serine peptidase</fullName>
    </submittedName>
</protein>
<feature type="chain" id="PRO_5047222648" evidence="2">
    <location>
        <begin position="23"/>
        <end position="261"/>
    </location>
</feature>
<evidence type="ECO:0000313" key="5">
    <source>
        <dbReference type="Proteomes" id="UP001549749"/>
    </source>
</evidence>
<evidence type="ECO:0000256" key="1">
    <source>
        <dbReference type="ARBA" id="ARBA00022729"/>
    </source>
</evidence>
<keyword evidence="1 2" id="KW-0732">Signal</keyword>
<reference evidence="4 5" key="1">
    <citation type="submission" date="2024-06" db="EMBL/GenBank/DDBJ databases">
        <title>Chitinophaga defluvii sp. nov., isolated from municipal sewage.</title>
        <authorList>
            <person name="Zhang L."/>
        </authorList>
    </citation>
    <scope>NUCLEOTIDE SEQUENCE [LARGE SCALE GENOMIC DNA]</scope>
    <source>
        <strain evidence="4 5">H8</strain>
    </source>
</reference>
<feature type="signal peptide" evidence="2">
    <location>
        <begin position="1"/>
        <end position="22"/>
    </location>
</feature>
<dbReference type="PANTHER" id="PTHR43037">
    <property type="entry name" value="UNNAMED PRODUCT-RELATED"/>
    <property type="match status" value="1"/>
</dbReference>
<comment type="caution">
    <text evidence="4">The sequence shown here is derived from an EMBL/GenBank/DDBJ whole genome shotgun (WGS) entry which is preliminary data.</text>
</comment>
<evidence type="ECO:0000259" key="3">
    <source>
        <dbReference type="Pfam" id="PF00326"/>
    </source>
</evidence>
<organism evidence="4 5">
    <name type="scientific">Chitinophaga defluvii</name>
    <dbReference type="NCBI Taxonomy" id="3163343"/>
    <lineage>
        <taxon>Bacteria</taxon>
        <taxon>Pseudomonadati</taxon>
        <taxon>Bacteroidota</taxon>
        <taxon>Chitinophagia</taxon>
        <taxon>Chitinophagales</taxon>
        <taxon>Chitinophagaceae</taxon>
        <taxon>Chitinophaga</taxon>
    </lineage>
</organism>
<gene>
    <name evidence="4" type="ORF">ABR189_08535</name>
</gene>
<dbReference type="PANTHER" id="PTHR43037:SF1">
    <property type="entry name" value="BLL1128 PROTEIN"/>
    <property type="match status" value="1"/>
</dbReference>
<dbReference type="SUPFAM" id="SSF53474">
    <property type="entry name" value="alpha/beta-Hydrolases"/>
    <property type="match status" value="1"/>
</dbReference>